<reference evidence="2 3" key="1">
    <citation type="submission" date="2018-04" db="EMBL/GenBank/DDBJ databases">
        <title>Genomic Encyclopedia of Type Strains, Phase IV (KMG-IV): sequencing the most valuable type-strain genomes for metagenomic binning, comparative biology and taxonomic classification.</title>
        <authorList>
            <person name="Goeker M."/>
        </authorList>
    </citation>
    <scope>NUCLEOTIDE SEQUENCE [LARGE SCALE GENOMIC DNA]</scope>
    <source>
        <strain evidence="2 3">DSM 28688</strain>
    </source>
</reference>
<keyword evidence="1" id="KW-0732">Signal</keyword>
<evidence type="ECO:0000313" key="3">
    <source>
        <dbReference type="Proteomes" id="UP000245887"/>
    </source>
</evidence>
<evidence type="ECO:0000256" key="1">
    <source>
        <dbReference type="SAM" id="SignalP"/>
    </source>
</evidence>
<organism evidence="2 3">
    <name type="scientific">Tamilnaduibacter salinus</name>
    <dbReference type="NCBI Taxonomy" id="1484056"/>
    <lineage>
        <taxon>Bacteria</taxon>
        <taxon>Pseudomonadati</taxon>
        <taxon>Pseudomonadota</taxon>
        <taxon>Gammaproteobacteria</taxon>
        <taxon>Pseudomonadales</taxon>
        <taxon>Marinobacteraceae</taxon>
        <taxon>Tamilnaduibacter</taxon>
    </lineage>
</organism>
<evidence type="ECO:0000313" key="2">
    <source>
        <dbReference type="EMBL" id="PVY79155.1"/>
    </source>
</evidence>
<comment type="caution">
    <text evidence="2">The sequence shown here is derived from an EMBL/GenBank/DDBJ whole genome shotgun (WGS) entry which is preliminary data.</text>
</comment>
<gene>
    <name evidence="2" type="ORF">C8D92_101362</name>
</gene>
<feature type="chain" id="PRO_5015693114" description="DUF4124 domain-containing protein" evidence="1">
    <location>
        <begin position="22"/>
        <end position="155"/>
    </location>
</feature>
<dbReference type="RefSeq" id="WP_116918263.1">
    <property type="nucleotide sequence ID" value="NZ_QEKQ01000001.1"/>
</dbReference>
<dbReference type="AlphaFoldDB" id="A0A2U1D187"/>
<proteinExistence type="predicted"/>
<protein>
    <recommendedName>
        <fullName evidence="4">DUF4124 domain-containing protein</fullName>
    </recommendedName>
</protein>
<dbReference type="OrthoDB" id="5771047at2"/>
<dbReference type="Proteomes" id="UP000245887">
    <property type="component" value="Unassembled WGS sequence"/>
</dbReference>
<feature type="signal peptide" evidence="1">
    <location>
        <begin position="1"/>
        <end position="21"/>
    </location>
</feature>
<accession>A0A2U1D187</accession>
<dbReference type="EMBL" id="QEKQ01000001">
    <property type="protein sequence ID" value="PVY79155.1"/>
    <property type="molecule type" value="Genomic_DNA"/>
</dbReference>
<sequence length="155" mass="17248">MKGIRLLAVAALLPLTFSAQAQIYKCVKNDKTQFSDEPCGDNAEKVEAEAALTGGTLSNENTEGIDFYERERKASQSQQAPCPHIQSTRLKRLIIQNKVVSGMKPDDVRRAWRHPDSIHSGGASTQWAYHWADGSDNYVYFENGCVSDLSSYADY</sequence>
<evidence type="ECO:0008006" key="4">
    <source>
        <dbReference type="Google" id="ProtNLM"/>
    </source>
</evidence>
<name>A0A2U1D187_9GAMM</name>